<keyword evidence="5" id="KW-0503">Monooxygenase</keyword>
<dbReference type="AlphaFoldDB" id="A0A427XNB1"/>
<evidence type="ECO:0000256" key="4">
    <source>
        <dbReference type="ARBA" id="ARBA00023002"/>
    </source>
</evidence>
<name>A0A427XNB1_9TREE</name>
<keyword evidence="4" id="KW-0560">Oxidoreductase</keyword>
<dbReference type="InterPro" id="IPR050493">
    <property type="entry name" value="FAD-dep_Monooxygenase_BioMet"/>
</dbReference>
<keyword evidence="6" id="KW-0472">Membrane</keyword>
<dbReference type="RefSeq" id="XP_028475313.1">
    <property type="nucleotide sequence ID" value="XM_028624241.1"/>
</dbReference>
<dbReference type="InterPro" id="IPR002938">
    <property type="entry name" value="FAD-bd"/>
</dbReference>
<accession>A0A427XNB1</accession>
<feature type="domain" description="FAD-binding" evidence="7">
    <location>
        <begin position="7"/>
        <end position="337"/>
    </location>
</feature>
<keyword evidence="6" id="KW-1133">Transmembrane helix</keyword>
<dbReference type="SUPFAM" id="SSF51905">
    <property type="entry name" value="FAD/NAD(P)-binding domain"/>
    <property type="match status" value="1"/>
</dbReference>
<evidence type="ECO:0000256" key="6">
    <source>
        <dbReference type="SAM" id="Phobius"/>
    </source>
</evidence>
<evidence type="ECO:0000313" key="8">
    <source>
        <dbReference type="EMBL" id="RSH80366.1"/>
    </source>
</evidence>
<dbReference type="Pfam" id="PF01494">
    <property type="entry name" value="FAD_binding_3"/>
    <property type="match status" value="1"/>
</dbReference>
<keyword evidence="6" id="KW-0812">Transmembrane</keyword>
<keyword evidence="9" id="KW-1185">Reference proteome</keyword>
<evidence type="ECO:0000313" key="9">
    <source>
        <dbReference type="Proteomes" id="UP000279236"/>
    </source>
</evidence>
<dbReference type="PANTHER" id="PTHR13789">
    <property type="entry name" value="MONOOXYGENASE"/>
    <property type="match status" value="1"/>
</dbReference>
<dbReference type="PRINTS" id="PR00420">
    <property type="entry name" value="RNGMNOXGNASE"/>
</dbReference>
<dbReference type="Gene3D" id="3.50.50.60">
    <property type="entry name" value="FAD/NAD(P)-binding domain"/>
    <property type="match status" value="1"/>
</dbReference>
<reference evidence="8 9" key="1">
    <citation type="submission" date="2018-11" db="EMBL/GenBank/DDBJ databases">
        <title>Genome sequence of Apiotrichum porosum DSM 27194.</title>
        <authorList>
            <person name="Aliyu H."/>
            <person name="Gorte O."/>
            <person name="Ochsenreither K."/>
        </authorList>
    </citation>
    <scope>NUCLEOTIDE SEQUENCE [LARGE SCALE GENOMIC DNA]</scope>
    <source>
        <strain evidence="8 9">DSM 27194</strain>
    </source>
</reference>
<dbReference type="STRING" id="105984.A0A427XNB1"/>
<comment type="caution">
    <text evidence="8">The sequence shown here is derived from an EMBL/GenBank/DDBJ whole genome shotgun (WGS) entry which is preliminary data.</text>
</comment>
<comment type="similarity">
    <text evidence="1">Belongs to the paxM FAD-dependent monooxygenase family.</text>
</comment>
<evidence type="ECO:0000256" key="3">
    <source>
        <dbReference type="ARBA" id="ARBA00022827"/>
    </source>
</evidence>
<dbReference type="Proteomes" id="UP000279236">
    <property type="component" value="Unassembled WGS sequence"/>
</dbReference>
<proteinExistence type="inferred from homology"/>
<evidence type="ECO:0000259" key="7">
    <source>
        <dbReference type="Pfam" id="PF01494"/>
    </source>
</evidence>
<sequence>MTTDKFTIIIVGGGIAGLATAIALHKPGREIIILDQSKFLREVGAAISLQANATKILRKWGVYDYMANNGGVRDGGFEIFDDKGNLFKSVVLPKDSVSPRLVFHRVDLHNNLLHLATHPTVPDCKVRVELNKKVTFCDSSSGTVETEDGAQFSADLIVGADGIHSRLREIVIPNAPKPQPTGTSAYRILTPISSLEHIPEAKQFMKPLTTMVIGGDRRHVQETTSNAWTSEGSVDKLLQSFAGFPQWLLDVFKETSSTALWQLRTVPPLPTWIRGRVALIGDAAHAMLPLRGQGASQSIEDAEALGVVFDEPCRNREDLESRLQTFFKGRYERASKVQAYSTETGQSEGGTFRDPMEFEEYSTGYDGFQKWITSR</sequence>
<dbReference type="GO" id="GO:0004497">
    <property type="term" value="F:monooxygenase activity"/>
    <property type="evidence" value="ECO:0007669"/>
    <property type="project" value="UniProtKB-KW"/>
</dbReference>
<evidence type="ECO:0000256" key="2">
    <source>
        <dbReference type="ARBA" id="ARBA00022630"/>
    </source>
</evidence>
<dbReference type="OrthoDB" id="9993796at2759"/>
<keyword evidence="2" id="KW-0285">Flavoprotein</keyword>
<keyword evidence="3" id="KW-0274">FAD</keyword>
<dbReference type="GO" id="GO:0071949">
    <property type="term" value="F:FAD binding"/>
    <property type="evidence" value="ECO:0007669"/>
    <property type="project" value="InterPro"/>
</dbReference>
<gene>
    <name evidence="8" type="ORF">EHS24_008942</name>
</gene>
<dbReference type="GeneID" id="39593485"/>
<feature type="transmembrane region" description="Helical" evidence="6">
    <location>
        <begin position="6"/>
        <end position="24"/>
    </location>
</feature>
<evidence type="ECO:0000256" key="5">
    <source>
        <dbReference type="ARBA" id="ARBA00023033"/>
    </source>
</evidence>
<organism evidence="8 9">
    <name type="scientific">Apiotrichum porosum</name>
    <dbReference type="NCBI Taxonomy" id="105984"/>
    <lineage>
        <taxon>Eukaryota</taxon>
        <taxon>Fungi</taxon>
        <taxon>Dikarya</taxon>
        <taxon>Basidiomycota</taxon>
        <taxon>Agaricomycotina</taxon>
        <taxon>Tremellomycetes</taxon>
        <taxon>Trichosporonales</taxon>
        <taxon>Trichosporonaceae</taxon>
        <taxon>Apiotrichum</taxon>
    </lineage>
</organism>
<dbReference type="PANTHER" id="PTHR13789:SF314">
    <property type="entry name" value="FAD-BINDING DOMAIN-CONTAINING PROTEIN"/>
    <property type="match status" value="1"/>
</dbReference>
<dbReference type="InterPro" id="IPR036188">
    <property type="entry name" value="FAD/NAD-bd_sf"/>
</dbReference>
<evidence type="ECO:0000256" key="1">
    <source>
        <dbReference type="ARBA" id="ARBA00007992"/>
    </source>
</evidence>
<protein>
    <recommendedName>
        <fullName evidence="7">FAD-binding domain-containing protein</fullName>
    </recommendedName>
</protein>
<dbReference type="EMBL" id="RSCE01000008">
    <property type="protein sequence ID" value="RSH80366.1"/>
    <property type="molecule type" value="Genomic_DNA"/>
</dbReference>
<dbReference type="SUPFAM" id="SSF54373">
    <property type="entry name" value="FAD-linked reductases, C-terminal domain"/>
    <property type="match status" value="1"/>
</dbReference>